<dbReference type="RefSeq" id="WP_161746339.1">
    <property type="nucleotide sequence ID" value="NZ_JAAAMV010000026.1"/>
</dbReference>
<dbReference type="Gene3D" id="3.20.20.150">
    <property type="entry name" value="Divalent-metal-dependent TIM barrel enzymes"/>
    <property type="match status" value="1"/>
</dbReference>
<comment type="similarity">
    <text evidence="2">Belongs to the hyi family.</text>
</comment>
<dbReference type="Pfam" id="PF01261">
    <property type="entry name" value="AP_endonuc_2"/>
    <property type="match status" value="1"/>
</dbReference>
<evidence type="ECO:0000259" key="3">
    <source>
        <dbReference type="Pfam" id="PF01261"/>
    </source>
</evidence>
<dbReference type="InterPro" id="IPR036237">
    <property type="entry name" value="Xyl_isomerase-like_sf"/>
</dbReference>
<protein>
    <submittedName>
        <fullName evidence="4">TIM barrel protein</fullName>
    </submittedName>
</protein>
<keyword evidence="1 2" id="KW-0413">Isomerase</keyword>
<dbReference type="InterPro" id="IPR013022">
    <property type="entry name" value="Xyl_isomerase-like_TIM-brl"/>
</dbReference>
<evidence type="ECO:0000256" key="2">
    <source>
        <dbReference type="PIRNR" id="PIRNR006241"/>
    </source>
</evidence>
<evidence type="ECO:0000313" key="5">
    <source>
        <dbReference type="Proteomes" id="UP000665561"/>
    </source>
</evidence>
<dbReference type="InterPro" id="IPR026040">
    <property type="entry name" value="HyI-like"/>
</dbReference>
<evidence type="ECO:0000256" key="1">
    <source>
        <dbReference type="ARBA" id="ARBA00023235"/>
    </source>
</evidence>
<feature type="domain" description="Xylose isomerase-like TIM barrel" evidence="3">
    <location>
        <begin position="26"/>
        <end position="248"/>
    </location>
</feature>
<dbReference type="EMBL" id="JAAAMV010000026">
    <property type="protein sequence ID" value="NBD27317.1"/>
    <property type="molecule type" value="Genomic_DNA"/>
</dbReference>
<dbReference type="PIRSF" id="PIRSF006241">
    <property type="entry name" value="HyI"/>
    <property type="match status" value="1"/>
</dbReference>
<proteinExistence type="inferred from homology"/>
<dbReference type="InterPro" id="IPR050417">
    <property type="entry name" value="Sugar_Epim/Isomerase"/>
</dbReference>
<comment type="caution">
    <text evidence="4">The sequence shown here is derived from an EMBL/GenBank/DDBJ whole genome shotgun (WGS) entry which is preliminary data.</text>
</comment>
<dbReference type="Proteomes" id="UP000665561">
    <property type="component" value="Unassembled WGS sequence"/>
</dbReference>
<dbReference type="SUPFAM" id="SSF51658">
    <property type="entry name" value="Xylose isomerase-like"/>
    <property type="match status" value="1"/>
</dbReference>
<accession>A0ABW9XX76</accession>
<reference evidence="4 5" key="1">
    <citation type="submission" date="2020-01" db="EMBL/GenBank/DDBJ databases">
        <title>Paenibacillus soybeanensis sp. nov. isolated from the nodules of soybean (Glycine max(L.) Merr).</title>
        <authorList>
            <person name="Wang H."/>
        </authorList>
    </citation>
    <scope>NUCLEOTIDE SEQUENCE [LARGE SCALE GENOMIC DNA]</scope>
    <source>
        <strain evidence="4 5">T1</strain>
    </source>
</reference>
<dbReference type="PANTHER" id="PTHR43489:SF3">
    <property type="entry name" value="XYLOSE ISOMERASE DOMAIN PROTEIN TIM BARREL"/>
    <property type="match status" value="1"/>
</dbReference>
<keyword evidence="5" id="KW-1185">Reference proteome</keyword>
<evidence type="ECO:0000313" key="4">
    <source>
        <dbReference type="EMBL" id="NBD27317.1"/>
    </source>
</evidence>
<organism evidence="4 5">
    <name type="scientific">Paenibacillus glycinis</name>
    <dbReference type="NCBI Taxonomy" id="2697035"/>
    <lineage>
        <taxon>Bacteria</taxon>
        <taxon>Bacillati</taxon>
        <taxon>Bacillota</taxon>
        <taxon>Bacilli</taxon>
        <taxon>Bacillales</taxon>
        <taxon>Paenibacillaceae</taxon>
        <taxon>Paenibacillus</taxon>
    </lineage>
</organism>
<name>A0ABW9XX76_9BACL</name>
<gene>
    <name evidence="4" type="ORF">GT019_25890</name>
</gene>
<sequence length="253" mass="27659">MIFSPSLDAIFSKTDLSFAERVQRTGELGFKAFEFWGWGDKDLDALAALKDRLGLRVGSFCTKHGNLVDPSQRGAYIGGLIESIAAAKKLGCEYLIATVGNAVEGASREAQHDSIVDGLKASAPYLEEAGITLVVEPLNELVDHRGYYLVRTDEAFAIIDKVGSSRVKVLYDVYHQQISEGNLIPTIKANIGRIGYFHIADHPGRHEIGTGEINYRNVLNAIRDAGYAGYVGLEYFPLQGVDEGLTAFLKEFA</sequence>
<dbReference type="PANTHER" id="PTHR43489">
    <property type="entry name" value="ISOMERASE"/>
    <property type="match status" value="1"/>
</dbReference>